<evidence type="ECO:0000259" key="1">
    <source>
        <dbReference type="Pfam" id="PF13173"/>
    </source>
</evidence>
<dbReference type="Pfam" id="PF13173">
    <property type="entry name" value="AAA_14"/>
    <property type="match status" value="1"/>
</dbReference>
<dbReference type="InterPro" id="IPR025420">
    <property type="entry name" value="DUF4143"/>
</dbReference>
<dbReference type="Proteomes" id="UP000034316">
    <property type="component" value="Unassembled WGS sequence"/>
</dbReference>
<dbReference type="STRING" id="1618333.UR93_C0013G0004"/>
<dbReference type="Pfam" id="PF13635">
    <property type="entry name" value="DUF4143"/>
    <property type="match status" value="1"/>
</dbReference>
<accession>A0A0G0D2F6</accession>
<dbReference type="PANTHER" id="PTHR43566">
    <property type="entry name" value="CONSERVED PROTEIN"/>
    <property type="match status" value="1"/>
</dbReference>
<evidence type="ECO:0000259" key="2">
    <source>
        <dbReference type="Pfam" id="PF13635"/>
    </source>
</evidence>
<dbReference type="SUPFAM" id="SSF52540">
    <property type="entry name" value="P-loop containing nucleoside triphosphate hydrolases"/>
    <property type="match status" value="1"/>
</dbReference>
<dbReference type="InterPro" id="IPR027417">
    <property type="entry name" value="P-loop_NTPase"/>
</dbReference>
<sequence length="279" mass="31508">MTKYVVTLYSINIMYIKRNAEDIVARYLKSNKIVLVLGARQVGKTTLIKQILKRKDVLYLNLDNESDKQRLISSSSLPPQDAVKALGGHKIIVIDEAQRLSETARIVKGWYDAQLPVKIILLGSSSLNLLNQSAEALTGRNEKLFLPPLLFSEIITNQSWYSDVYSNEKLEKNFAPQLQELLLQTLVFGMYPETVTTADKPGYLLNMVSDYLLKDILQIGLVKDPDTIKRLLTLLAYQAGSEVSVNELANSLRISRITVDRYLDLLEQTFAQITSDILK</sequence>
<dbReference type="PANTHER" id="PTHR43566:SF1">
    <property type="entry name" value="AAA+ ATPASE DOMAIN-CONTAINING PROTEIN"/>
    <property type="match status" value="1"/>
</dbReference>
<dbReference type="InterPro" id="IPR036388">
    <property type="entry name" value="WH-like_DNA-bd_sf"/>
</dbReference>
<dbReference type="Gene3D" id="1.10.10.10">
    <property type="entry name" value="Winged helix-like DNA-binding domain superfamily/Winged helix DNA-binding domain"/>
    <property type="match status" value="1"/>
</dbReference>
<protein>
    <submittedName>
        <fullName evidence="3">AAA ATPase</fullName>
    </submittedName>
</protein>
<feature type="domain" description="DUF4143" evidence="2">
    <location>
        <begin position="214"/>
        <end position="270"/>
    </location>
</feature>
<dbReference type="AlphaFoldDB" id="A0A0G0D2F6"/>
<dbReference type="EMBL" id="LBRB01000013">
    <property type="protein sequence ID" value="KKP88444.1"/>
    <property type="molecule type" value="Genomic_DNA"/>
</dbReference>
<proteinExistence type="predicted"/>
<dbReference type="Gene3D" id="3.40.50.300">
    <property type="entry name" value="P-loop containing nucleotide triphosphate hydrolases"/>
    <property type="match status" value="1"/>
</dbReference>
<feature type="domain" description="AAA" evidence="1">
    <location>
        <begin position="31"/>
        <end position="154"/>
    </location>
</feature>
<gene>
    <name evidence="3" type="ORF">UR93_C0013G0004</name>
</gene>
<reference evidence="3 4" key="1">
    <citation type="journal article" date="2015" name="Nature">
        <title>rRNA introns, odd ribosomes, and small enigmatic genomes across a large radiation of phyla.</title>
        <authorList>
            <person name="Brown C.T."/>
            <person name="Hug L.A."/>
            <person name="Thomas B.C."/>
            <person name="Sharon I."/>
            <person name="Castelle C.J."/>
            <person name="Singh A."/>
            <person name="Wilkins M.J."/>
            <person name="Williams K.H."/>
            <person name="Banfield J.F."/>
        </authorList>
    </citation>
    <scope>NUCLEOTIDE SEQUENCE [LARGE SCALE GENOMIC DNA]</scope>
</reference>
<evidence type="ECO:0000313" key="4">
    <source>
        <dbReference type="Proteomes" id="UP000034316"/>
    </source>
</evidence>
<dbReference type="InterPro" id="IPR041682">
    <property type="entry name" value="AAA_14"/>
</dbReference>
<evidence type="ECO:0000313" key="3">
    <source>
        <dbReference type="EMBL" id="KKP88444.1"/>
    </source>
</evidence>
<comment type="caution">
    <text evidence="3">The sequence shown here is derived from an EMBL/GenBank/DDBJ whole genome shotgun (WGS) entry which is preliminary data.</text>
</comment>
<organism evidence="3 4">
    <name type="scientific">Berkelbacteria bacterium GW2011_GWA2_35_9</name>
    <dbReference type="NCBI Taxonomy" id="1618333"/>
    <lineage>
        <taxon>Bacteria</taxon>
        <taxon>Candidatus Berkelbacteria</taxon>
    </lineage>
</organism>
<name>A0A0G0D2F6_9BACT</name>